<accession>A0A9W6YP39</accession>
<dbReference type="Proteomes" id="UP001165121">
    <property type="component" value="Unassembled WGS sequence"/>
</dbReference>
<protein>
    <submittedName>
        <fullName evidence="1">Unnamed protein product</fullName>
    </submittedName>
</protein>
<evidence type="ECO:0000313" key="1">
    <source>
        <dbReference type="EMBL" id="GMG17738.1"/>
    </source>
</evidence>
<dbReference type="AlphaFoldDB" id="A0A9W6YP39"/>
<organism evidence="1 2">
    <name type="scientific">Phytophthora fragariaefolia</name>
    <dbReference type="NCBI Taxonomy" id="1490495"/>
    <lineage>
        <taxon>Eukaryota</taxon>
        <taxon>Sar</taxon>
        <taxon>Stramenopiles</taxon>
        <taxon>Oomycota</taxon>
        <taxon>Peronosporomycetes</taxon>
        <taxon>Peronosporales</taxon>
        <taxon>Peronosporaceae</taxon>
        <taxon>Phytophthora</taxon>
    </lineage>
</organism>
<dbReference type="EMBL" id="BSXT01019080">
    <property type="protein sequence ID" value="GMG17738.1"/>
    <property type="molecule type" value="Genomic_DNA"/>
</dbReference>
<evidence type="ECO:0000313" key="2">
    <source>
        <dbReference type="Proteomes" id="UP001165121"/>
    </source>
</evidence>
<reference evidence="1" key="1">
    <citation type="submission" date="2023-04" db="EMBL/GenBank/DDBJ databases">
        <title>Phytophthora fragariaefolia NBRC 109709.</title>
        <authorList>
            <person name="Ichikawa N."/>
            <person name="Sato H."/>
            <person name="Tonouchi N."/>
        </authorList>
    </citation>
    <scope>NUCLEOTIDE SEQUENCE</scope>
    <source>
        <strain evidence="1">NBRC 109709</strain>
    </source>
</reference>
<sequence length="156" mass="17331">MQVVPRLSSYHSQVPELLAPSLLQIRSRCLIRKGDPVRMLCAIHGIKSSGLLFAIILDSGATSFYTAEGQCVGSLEDKSIPWQLHLNGNETGESSKAAAAKMLQELKGHRRASQTPQRQMKQEWIRNSSITTNSQVEEYAKQRPGLSRFLAVARQL</sequence>
<proteinExistence type="predicted"/>
<comment type="caution">
    <text evidence="1">The sequence shown here is derived from an EMBL/GenBank/DDBJ whole genome shotgun (WGS) entry which is preliminary data.</text>
</comment>
<keyword evidence="2" id="KW-1185">Reference proteome</keyword>
<name>A0A9W6YP39_9STRA</name>
<gene>
    <name evidence="1" type="ORF">Pfra01_003034000</name>
</gene>